<dbReference type="EMBL" id="JRES01000412">
    <property type="protein sequence ID" value="KNC31480.1"/>
    <property type="molecule type" value="Genomic_DNA"/>
</dbReference>
<dbReference type="AlphaFoldDB" id="A0A0L0CGW4"/>
<name>A0A0L0CGW4_LUCCU</name>
<dbReference type="Proteomes" id="UP000037069">
    <property type="component" value="Unassembled WGS sequence"/>
</dbReference>
<evidence type="ECO:0000313" key="1">
    <source>
        <dbReference type="EMBL" id="KNC31480.1"/>
    </source>
</evidence>
<keyword evidence="2" id="KW-1185">Reference proteome</keyword>
<proteinExistence type="predicted"/>
<accession>A0A0L0CGW4</accession>
<comment type="caution">
    <text evidence="1">The sequence shown here is derived from an EMBL/GenBank/DDBJ whole genome shotgun (WGS) entry which is preliminary data.</text>
</comment>
<sequence>MYQTSMNVYSGAADHIIPYTSQYRFFKRAQKKYGPCKEPPYFQCLYHLTRTCLAGRFCERLTRVGVPPILPSNSYLAAQNGDILGPYTPFFLPGRQRSVTLHAAETYPSRPAGNIPFSSSPPRQQSPTSLPPELCLYVEVKLPIEFNLKYSAFRNNFCLGLRDPAVNRLTLVYSSGKMLSICLSLLPSEQNRETLHSKMSFICYHQYTLCSHSFPPSTWIVYNKPKGSAENK</sequence>
<gene>
    <name evidence="1" type="ORF">FF38_07636</name>
</gene>
<protein>
    <submittedName>
        <fullName evidence="1">Uncharacterized protein</fullName>
    </submittedName>
</protein>
<organism evidence="1 2">
    <name type="scientific">Lucilia cuprina</name>
    <name type="common">Green bottle fly</name>
    <name type="synonym">Australian sheep blowfly</name>
    <dbReference type="NCBI Taxonomy" id="7375"/>
    <lineage>
        <taxon>Eukaryota</taxon>
        <taxon>Metazoa</taxon>
        <taxon>Ecdysozoa</taxon>
        <taxon>Arthropoda</taxon>
        <taxon>Hexapoda</taxon>
        <taxon>Insecta</taxon>
        <taxon>Pterygota</taxon>
        <taxon>Neoptera</taxon>
        <taxon>Endopterygota</taxon>
        <taxon>Diptera</taxon>
        <taxon>Brachycera</taxon>
        <taxon>Muscomorpha</taxon>
        <taxon>Oestroidea</taxon>
        <taxon>Calliphoridae</taxon>
        <taxon>Luciliinae</taxon>
        <taxon>Lucilia</taxon>
    </lineage>
</organism>
<reference evidence="1 2" key="1">
    <citation type="journal article" date="2015" name="Nat. Commun.">
        <title>Lucilia cuprina genome unlocks parasitic fly biology to underpin future interventions.</title>
        <authorList>
            <person name="Anstead C.A."/>
            <person name="Korhonen P.K."/>
            <person name="Young N.D."/>
            <person name="Hall R.S."/>
            <person name="Jex A.R."/>
            <person name="Murali S.C."/>
            <person name="Hughes D.S."/>
            <person name="Lee S.F."/>
            <person name="Perry T."/>
            <person name="Stroehlein A.J."/>
            <person name="Ansell B.R."/>
            <person name="Breugelmans B."/>
            <person name="Hofmann A."/>
            <person name="Qu J."/>
            <person name="Dugan S."/>
            <person name="Lee S.L."/>
            <person name="Chao H."/>
            <person name="Dinh H."/>
            <person name="Han Y."/>
            <person name="Doddapaneni H.V."/>
            <person name="Worley K.C."/>
            <person name="Muzny D.M."/>
            <person name="Ioannidis P."/>
            <person name="Waterhouse R.M."/>
            <person name="Zdobnov E.M."/>
            <person name="James P.J."/>
            <person name="Bagnall N.H."/>
            <person name="Kotze A.C."/>
            <person name="Gibbs R.A."/>
            <person name="Richards S."/>
            <person name="Batterham P."/>
            <person name="Gasser R.B."/>
        </authorList>
    </citation>
    <scope>NUCLEOTIDE SEQUENCE [LARGE SCALE GENOMIC DNA]</scope>
    <source>
        <strain evidence="1 2">LS</strain>
        <tissue evidence="1">Full body</tissue>
    </source>
</reference>
<evidence type="ECO:0000313" key="2">
    <source>
        <dbReference type="Proteomes" id="UP000037069"/>
    </source>
</evidence>